<feature type="transmembrane region" description="Helical" evidence="1">
    <location>
        <begin position="333"/>
        <end position="354"/>
    </location>
</feature>
<dbReference type="HOGENOM" id="CLU_039030_0_0_9"/>
<dbReference type="Gene3D" id="2.20.28.30">
    <property type="entry name" value="RNA polymerase ii, chain L"/>
    <property type="match status" value="2"/>
</dbReference>
<dbReference type="OrthoDB" id="3182597at2"/>
<evidence type="ECO:0000313" key="3">
    <source>
        <dbReference type="Proteomes" id="UP000010420"/>
    </source>
</evidence>
<reference evidence="2 3" key="1">
    <citation type="submission" date="2012-05" db="EMBL/GenBank/DDBJ databases">
        <authorList>
            <person name="Weinstock G."/>
            <person name="Sodergren E."/>
            <person name="Lobos E.A."/>
            <person name="Fulton L."/>
            <person name="Fulton R."/>
            <person name="Courtney L."/>
            <person name="Fronick C."/>
            <person name="O'Laughlin M."/>
            <person name="Godfrey J."/>
            <person name="Wilson R.M."/>
            <person name="Miner T."/>
            <person name="Farmer C."/>
            <person name="Delehaunty K."/>
            <person name="Cordes M."/>
            <person name="Minx P."/>
            <person name="Tomlinson C."/>
            <person name="Chen J."/>
            <person name="Wollam A."/>
            <person name="Pepin K.H."/>
            <person name="Bhonagiri V."/>
            <person name="Zhang X."/>
            <person name="Suruliraj S."/>
            <person name="Warren W."/>
            <person name="Mitreva M."/>
            <person name="Mardis E.R."/>
            <person name="Wilson R.K."/>
        </authorList>
    </citation>
    <scope>NUCLEOTIDE SEQUENCE [LARGE SCALE GENOMIC DNA]</scope>
    <source>
        <strain evidence="2 3">DSM 1785</strain>
    </source>
</reference>
<accession>L1QPB7</accession>
<dbReference type="eggNOG" id="COG1594">
    <property type="taxonomic scope" value="Bacteria"/>
</dbReference>
<dbReference type="PATRIC" id="fig|545697.3.peg.269"/>
<protein>
    <submittedName>
        <fullName evidence="2">Uncharacterized protein</fullName>
    </submittedName>
</protein>
<name>L1QPB7_9CLOT</name>
<organism evidence="2 3">
    <name type="scientific">Clostridium celatum DSM 1785</name>
    <dbReference type="NCBI Taxonomy" id="545697"/>
    <lineage>
        <taxon>Bacteria</taxon>
        <taxon>Bacillati</taxon>
        <taxon>Bacillota</taxon>
        <taxon>Clostridia</taxon>
        <taxon>Eubacteriales</taxon>
        <taxon>Clostridiaceae</taxon>
        <taxon>Clostridium</taxon>
    </lineage>
</organism>
<keyword evidence="1" id="KW-0812">Transmembrane</keyword>
<keyword evidence="1" id="KW-1133">Transmembrane helix</keyword>
<comment type="caution">
    <text evidence="2">The sequence shown here is derived from an EMBL/GenBank/DDBJ whole genome shotgun (WGS) entry which is preliminary data.</text>
</comment>
<dbReference type="PANTHER" id="PTHR37826">
    <property type="entry name" value="FLOTILLIN BAND_7_5 DOMAIN PROTEIN"/>
    <property type="match status" value="1"/>
</dbReference>
<keyword evidence="3" id="KW-1185">Reference proteome</keyword>
<dbReference type="PANTHER" id="PTHR37826:SF3">
    <property type="entry name" value="J DOMAIN-CONTAINING PROTEIN"/>
    <property type="match status" value="1"/>
</dbReference>
<dbReference type="STRING" id="545697.HMPREF0216_00273"/>
<dbReference type="AlphaFoldDB" id="L1QPB7"/>
<sequence>MAAISYKCPNCGAEIKFDPISQKGKCEFCLSEFNIEEIEELHDIKKEHITEEDLEEVYNNQLDDIEKKASLYLCPRCGAEIIADNNTTTTFCCYCHGPIVMSDKFTGDFKPSKIIPFKIDKDTAIEEFIKWSKSKWFLSREFTSYKQLEKITGIYIPFWLINSSVTGQLSARGKKITVWTSGDYKYVKTDVYDIYREADLNFKNVPHNASNKMNDKVMEAIEPYNYSDLKEFSIAYLPGFISEKYDMKKEEVLPMIEDRIKKGTNEILNESITGYSSTEMRESHISFNKTKCNYALLPVWMMTYSTDKKEYIFVMNGQDGKVFGTLPISKQKLALLFITVFCIVFLAVFLGGMIL</sequence>
<evidence type="ECO:0000313" key="2">
    <source>
        <dbReference type="EMBL" id="EKY29412.1"/>
    </source>
</evidence>
<proteinExistence type="predicted"/>
<evidence type="ECO:0000256" key="1">
    <source>
        <dbReference type="SAM" id="Phobius"/>
    </source>
</evidence>
<dbReference type="RefSeq" id="WP_005210210.1">
    <property type="nucleotide sequence ID" value="NZ_KB291603.1"/>
</dbReference>
<keyword evidence="1" id="KW-0472">Membrane</keyword>
<dbReference type="EMBL" id="AMEZ01000009">
    <property type="protein sequence ID" value="EKY29412.1"/>
    <property type="molecule type" value="Genomic_DNA"/>
</dbReference>
<dbReference type="Proteomes" id="UP000010420">
    <property type="component" value="Unassembled WGS sequence"/>
</dbReference>
<gene>
    <name evidence="2" type="ORF">HMPREF0216_00273</name>
</gene>